<evidence type="ECO:0000313" key="1">
    <source>
        <dbReference type="EMBL" id="GBP19276.1"/>
    </source>
</evidence>
<dbReference type="OrthoDB" id="6430908at2759"/>
<evidence type="ECO:0000313" key="2">
    <source>
        <dbReference type="Proteomes" id="UP000299102"/>
    </source>
</evidence>
<organism evidence="1 2">
    <name type="scientific">Eumeta variegata</name>
    <name type="common">Bagworm moth</name>
    <name type="synonym">Eumeta japonica</name>
    <dbReference type="NCBI Taxonomy" id="151549"/>
    <lineage>
        <taxon>Eukaryota</taxon>
        <taxon>Metazoa</taxon>
        <taxon>Ecdysozoa</taxon>
        <taxon>Arthropoda</taxon>
        <taxon>Hexapoda</taxon>
        <taxon>Insecta</taxon>
        <taxon>Pterygota</taxon>
        <taxon>Neoptera</taxon>
        <taxon>Endopterygota</taxon>
        <taxon>Lepidoptera</taxon>
        <taxon>Glossata</taxon>
        <taxon>Ditrysia</taxon>
        <taxon>Tineoidea</taxon>
        <taxon>Psychidae</taxon>
        <taxon>Oiketicinae</taxon>
        <taxon>Eumeta</taxon>
    </lineage>
</organism>
<comment type="caution">
    <text evidence="1">The sequence shown here is derived from an EMBL/GenBank/DDBJ whole genome shotgun (WGS) entry which is preliminary data.</text>
</comment>
<proteinExistence type="predicted"/>
<gene>
    <name evidence="1" type="ORF">EVAR_79876_1</name>
</gene>
<protein>
    <submittedName>
        <fullName evidence="1">Uncharacterized protein</fullName>
    </submittedName>
</protein>
<dbReference type="EMBL" id="BGZK01000106">
    <property type="protein sequence ID" value="GBP19276.1"/>
    <property type="molecule type" value="Genomic_DNA"/>
</dbReference>
<dbReference type="SUPFAM" id="SSF53850">
    <property type="entry name" value="Periplasmic binding protein-like II"/>
    <property type="match status" value="1"/>
</dbReference>
<keyword evidence="2" id="KW-1185">Reference proteome</keyword>
<dbReference type="Gene3D" id="3.40.190.10">
    <property type="entry name" value="Periplasmic binding protein-like II"/>
    <property type="match status" value="1"/>
</dbReference>
<sequence length="147" mass="16545">MNGSDVSETSIGLCGMFLKIMAEVAYYNFTILIEGDLELGVIMSNKTVTGLLKRLHTHEIDGAAAGMVLNWNRLQKFDFTAPDHESKARYRLRITRTIFATQASNFTTTRSWTPDNGRGIALVYAEFSRGEKEKPRETAALIRRLVK</sequence>
<name>A0A4C1U098_EUMVA</name>
<accession>A0A4C1U098</accession>
<dbReference type="Proteomes" id="UP000299102">
    <property type="component" value="Unassembled WGS sequence"/>
</dbReference>
<reference evidence="1 2" key="1">
    <citation type="journal article" date="2019" name="Commun. Biol.">
        <title>The bagworm genome reveals a unique fibroin gene that provides high tensile strength.</title>
        <authorList>
            <person name="Kono N."/>
            <person name="Nakamura H."/>
            <person name="Ohtoshi R."/>
            <person name="Tomita M."/>
            <person name="Numata K."/>
            <person name="Arakawa K."/>
        </authorList>
    </citation>
    <scope>NUCLEOTIDE SEQUENCE [LARGE SCALE GENOMIC DNA]</scope>
</reference>
<dbReference type="AlphaFoldDB" id="A0A4C1U098"/>